<name>A0A8H6DCD7_9HYPO</name>
<dbReference type="Pfam" id="PF20183">
    <property type="entry name" value="DUF6546"/>
    <property type="match status" value="1"/>
</dbReference>
<evidence type="ECO:0000259" key="1">
    <source>
        <dbReference type="Pfam" id="PF20183"/>
    </source>
</evidence>
<reference evidence="2 3" key="1">
    <citation type="submission" date="2020-05" db="EMBL/GenBank/DDBJ databases">
        <title>Identification and distribution of gene clusters putatively required for synthesis of sphingolipid metabolism inhibitors in phylogenetically diverse species of the filamentous fungus Fusarium.</title>
        <authorList>
            <person name="Kim H.-S."/>
            <person name="Busman M."/>
            <person name="Brown D.W."/>
            <person name="Divon H."/>
            <person name="Uhlig S."/>
            <person name="Proctor R.H."/>
        </authorList>
    </citation>
    <scope>NUCLEOTIDE SEQUENCE [LARGE SCALE GENOMIC DNA]</scope>
    <source>
        <strain evidence="2 3">NRRL 66235</strain>
    </source>
</reference>
<accession>A0A8H6DCD7</accession>
<comment type="caution">
    <text evidence="2">The sequence shown here is derived from an EMBL/GenBank/DDBJ whole genome shotgun (WGS) entry which is preliminary data.</text>
</comment>
<sequence>MRWYSLYAEARLEILDFVAHSTIHEKGSIAGYACVSREWQEWFEIFTFKRVELSPSDIAPFITVFMKLRRRKYLQCIGVRLDLPVHKHIRDSFHDRDEFVNIHQQMLALSQKAPTLNYTYPWLQHQEEENNRAFTILLRGLFMELFQWRREDCHYEGIELEIIADSKSHWQKTAEEYRALNPPSDNGSGGFYNSLPSDLQVFHAPPYHGHKVLHDGELDFHFWLKLDAPGAEKLGPEVHVISSLSILRQSVRHFDPKSIAHIVSLLPRLKALRWEVRPHAHWETEHKFYRRLRILLCAVSPAMKKFRIQQQPTSKPLNSPSPSEDLPGLGRRLILSCPFLTNIYMDISVDITKFLCLPNYLQSVQSVCIRTNQALLDELPKTSNQLFGGIGKAVSTMPKLNALCVFNRNDSVACVINCLVEHDSFKVIVHCSWPFDVRDDTKACWRKAGGRQPSESVWLAAESSYDTVKHEIMLQQQWHSSLC</sequence>
<evidence type="ECO:0000313" key="3">
    <source>
        <dbReference type="Proteomes" id="UP000544331"/>
    </source>
</evidence>
<keyword evidence="3" id="KW-1185">Reference proteome</keyword>
<dbReference type="OrthoDB" id="5333491at2759"/>
<evidence type="ECO:0000313" key="2">
    <source>
        <dbReference type="EMBL" id="KAF5712361.1"/>
    </source>
</evidence>
<dbReference type="AlphaFoldDB" id="A0A8H6DCD7"/>
<protein>
    <recommendedName>
        <fullName evidence="1">DUF6546 domain-containing protein</fullName>
    </recommendedName>
</protein>
<feature type="domain" description="DUF6546" evidence="1">
    <location>
        <begin position="319"/>
        <end position="452"/>
    </location>
</feature>
<dbReference type="Proteomes" id="UP000544331">
    <property type="component" value="Unassembled WGS sequence"/>
</dbReference>
<dbReference type="EMBL" id="JAAOAN010000281">
    <property type="protein sequence ID" value="KAF5712361.1"/>
    <property type="molecule type" value="Genomic_DNA"/>
</dbReference>
<organism evidence="2 3">
    <name type="scientific">Fusarium mundagurra</name>
    <dbReference type="NCBI Taxonomy" id="1567541"/>
    <lineage>
        <taxon>Eukaryota</taxon>
        <taxon>Fungi</taxon>
        <taxon>Dikarya</taxon>
        <taxon>Ascomycota</taxon>
        <taxon>Pezizomycotina</taxon>
        <taxon>Sordariomycetes</taxon>
        <taxon>Hypocreomycetidae</taxon>
        <taxon>Hypocreales</taxon>
        <taxon>Nectriaceae</taxon>
        <taxon>Fusarium</taxon>
        <taxon>Fusarium fujikuroi species complex</taxon>
    </lineage>
</organism>
<gene>
    <name evidence="2" type="ORF">FMUND_8455</name>
</gene>
<proteinExistence type="predicted"/>
<dbReference type="InterPro" id="IPR046676">
    <property type="entry name" value="DUF6546"/>
</dbReference>